<dbReference type="OrthoDB" id="413520at2759"/>
<comment type="caution">
    <text evidence="1">The sequence shown here is derived from an EMBL/GenBank/DDBJ whole genome shotgun (WGS) entry which is preliminary data.</text>
</comment>
<dbReference type="PANTHER" id="PTHR14614:SF98">
    <property type="entry name" value="S-ADENOSYL-L-METHIONINE-DEPENDENT METHYLTRANSFERASES SUPERFAMILY PROTEIN"/>
    <property type="match status" value="1"/>
</dbReference>
<organism evidence="1 2">
    <name type="scientific">Chlamydomonas incerta</name>
    <dbReference type="NCBI Taxonomy" id="51695"/>
    <lineage>
        <taxon>Eukaryota</taxon>
        <taxon>Viridiplantae</taxon>
        <taxon>Chlorophyta</taxon>
        <taxon>core chlorophytes</taxon>
        <taxon>Chlorophyceae</taxon>
        <taxon>CS clade</taxon>
        <taxon>Chlamydomonadales</taxon>
        <taxon>Chlamydomonadaceae</taxon>
        <taxon>Chlamydomonas</taxon>
    </lineage>
</organism>
<dbReference type="Proteomes" id="UP000650467">
    <property type="component" value="Unassembled WGS sequence"/>
</dbReference>
<keyword evidence="2" id="KW-1185">Reference proteome</keyword>
<dbReference type="InterPro" id="IPR029063">
    <property type="entry name" value="SAM-dependent_MTases_sf"/>
</dbReference>
<sequence>MALAFASRVTSRPQLQLKNAASGAAVVPAVARPVALATACPSGAPSSGSCSSTRSSGLACRAVRMDAELQALLEGAMARSSCTVGDRVGIIGLKFAEEGQKEGCPVLESAIRLSIYLRDYKASDVRGHSILELGTGIGVAGLTLAAFGAHVLLTDLPEMVPVSQRNVKKNVDLVRGAGGSAQVTALDWSSPPEELLNEPWEMIIGSDLVFDQASAELLAPLLARLLAGNPAAAVYLAHMHRSGAVDDHMTHVFGQHGLAISAAPRAQGDQHDEDISIIAVQRA</sequence>
<reference evidence="1" key="1">
    <citation type="journal article" date="2020" name="bioRxiv">
        <title>Comparative genomics of Chlamydomonas.</title>
        <authorList>
            <person name="Craig R.J."/>
            <person name="Hasan A.R."/>
            <person name="Ness R.W."/>
            <person name="Keightley P.D."/>
        </authorList>
    </citation>
    <scope>NUCLEOTIDE SEQUENCE</scope>
    <source>
        <strain evidence="1">SAG 7.73</strain>
    </source>
</reference>
<evidence type="ECO:0000313" key="2">
    <source>
        <dbReference type="Proteomes" id="UP000650467"/>
    </source>
</evidence>
<dbReference type="AlphaFoldDB" id="A0A835T9V7"/>
<protein>
    <submittedName>
        <fullName evidence="1">Uncharacterized protein</fullName>
    </submittedName>
</protein>
<dbReference type="InterPro" id="IPR019410">
    <property type="entry name" value="Methyltransf_16"/>
</dbReference>
<dbReference type="PANTHER" id="PTHR14614">
    <property type="entry name" value="HEPATOCELLULAR CARCINOMA-ASSOCIATED ANTIGEN"/>
    <property type="match status" value="1"/>
</dbReference>
<proteinExistence type="predicted"/>
<dbReference type="SUPFAM" id="SSF53335">
    <property type="entry name" value="S-adenosyl-L-methionine-dependent methyltransferases"/>
    <property type="match status" value="1"/>
</dbReference>
<dbReference type="Gene3D" id="3.40.50.150">
    <property type="entry name" value="Vaccinia Virus protein VP39"/>
    <property type="match status" value="1"/>
</dbReference>
<accession>A0A835T9V7</accession>
<gene>
    <name evidence="1" type="ORF">HXX76_004259</name>
</gene>
<dbReference type="Pfam" id="PF10294">
    <property type="entry name" value="Methyltransf_16"/>
    <property type="match status" value="1"/>
</dbReference>
<name>A0A835T9V7_CHLIN</name>
<evidence type="ECO:0000313" key="1">
    <source>
        <dbReference type="EMBL" id="KAG2440146.1"/>
    </source>
</evidence>
<dbReference type="EMBL" id="JAEHOC010000007">
    <property type="protein sequence ID" value="KAG2440146.1"/>
    <property type="molecule type" value="Genomic_DNA"/>
</dbReference>